<dbReference type="STRING" id="411467.BACCAP_01052"/>
<evidence type="ECO:0000313" key="2">
    <source>
        <dbReference type="Proteomes" id="UP000003639"/>
    </source>
</evidence>
<dbReference type="Proteomes" id="UP000003639">
    <property type="component" value="Unassembled WGS sequence"/>
</dbReference>
<reference evidence="1 2" key="2">
    <citation type="submission" date="2007-06" db="EMBL/GenBank/DDBJ databases">
        <title>Draft genome sequence of Pseudoflavonifractor capillosus ATCC 29799.</title>
        <authorList>
            <person name="Sudarsanam P."/>
            <person name="Ley R."/>
            <person name="Guruge J."/>
            <person name="Turnbaugh P.J."/>
            <person name="Mahowald M."/>
            <person name="Liep D."/>
            <person name="Gordon J."/>
        </authorList>
    </citation>
    <scope>NUCLEOTIDE SEQUENCE [LARGE SCALE GENOMIC DNA]</scope>
    <source>
        <strain evidence="1 2">ATCC 29799</strain>
    </source>
</reference>
<dbReference type="EMBL" id="AAXG02000007">
    <property type="protein sequence ID" value="EDN01111.1"/>
    <property type="molecule type" value="Genomic_DNA"/>
</dbReference>
<organism evidence="1 2">
    <name type="scientific">Pseudoflavonifractor capillosus ATCC 29799</name>
    <dbReference type="NCBI Taxonomy" id="411467"/>
    <lineage>
        <taxon>Bacteria</taxon>
        <taxon>Bacillati</taxon>
        <taxon>Bacillota</taxon>
        <taxon>Clostridia</taxon>
        <taxon>Eubacteriales</taxon>
        <taxon>Oscillospiraceae</taxon>
        <taxon>Pseudoflavonifractor</taxon>
    </lineage>
</organism>
<reference evidence="1 2" key="1">
    <citation type="submission" date="2007-04" db="EMBL/GenBank/DDBJ databases">
        <authorList>
            <person name="Fulton L."/>
            <person name="Clifton S."/>
            <person name="Fulton B."/>
            <person name="Xu J."/>
            <person name="Minx P."/>
            <person name="Pepin K.H."/>
            <person name="Johnson M."/>
            <person name="Thiruvilangam P."/>
            <person name="Bhonagiri V."/>
            <person name="Nash W.E."/>
            <person name="Mardis E.R."/>
            <person name="Wilson R.K."/>
        </authorList>
    </citation>
    <scope>NUCLEOTIDE SEQUENCE [LARGE SCALE GENOMIC DNA]</scope>
    <source>
        <strain evidence="1 2">ATCC 29799</strain>
    </source>
</reference>
<sequence>MPQKNSPHKGAKSPFYSIQDVVWISSLSVYIVYYPGQAVKCPAYTQAKNAR</sequence>
<protein>
    <submittedName>
        <fullName evidence="1">Uncharacterized protein</fullName>
    </submittedName>
</protein>
<comment type="caution">
    <text evidence="1">The sequence shown here is derived from an EMBL/GenBank/DDBJ whole genome shotgun (WGS) entry which is preliminary data.</text>
</comment>
<gene>
    <name evidence="1" type="ORF">BACCAP_01052</name>
</gene>
<evidence type="ECO:0000313" key="1">
    <source>
        <dbReference type="EMBL" id="EDN01111.1"/>
    </source>
</evidence>
<accession>A6NS73</accession>
<proteinExistence type="predicted"/>
<keyword evidence="2" id="KW-1185">Reference proteome</keyword>
<name>A6NS73_9FIRM</name>
<dbReference type="AlphaFoldDB" id="A6NS73"/>